<dbReference type="Proteomes" id="UP000280696">
    <property type="component" value="Unassembled WGS sequence"/>
</dbReference>
<dbReference type="InterPro" id="IPR003838">
    <property type="entry name" value="ABC3_permease_C"/>
</dbReference>
<dbReference type="Pfam" id="PF02687">
    <property type="entry name" value="FtsX"/>
    <property type="match status" value="2"/>
</dbReference>
<dbReference type="PANTHER" id="PTHR30572">
    <property type="entry name" value="MEMBRANE COMPONENT OF TRANSPORTER-RELATED"/>
    <property type="match status" value="1"/>
</dbReference>
<evidence type="ECO:0000256" key="5">
    <source>
        <dbReference type="ARBA" id="ARBA00023136"/>
    </source>
</evidence>
<keyword evidence="3 7" id="KW-0812">Transmembrane</keyword>
<keyword evidence="10" id="KW-1185">Reference proteome</keyword>
<evidence type="ECO:0000313" key="9">
    <source>
        <dbReference type="EMBL" id="RKI89804.1"/>
    </source>
</evidence>
<feature type="transmembrane region" description="Helical" evidence="7">
    <location>
        <begin position="790"/>
        <end position="813"/>
    </location>
</feature>
<name>A0A3A9AFF6_9FIRM</name>
<feature type="transmembrane region" description="Helical" evidence="7">
    <location>
        <begin position="322"/>
        <end position="345"/>
    </location>
</feature>
<feature type="transmembrane region" description="Helical" evidence="7">
    <location>
        <begin position="365"/>
        <end position="384"/>
    </location>
</feature>
<feature type="transmembrane region" description="Helical" evidence="7">
    <location>
        <begin position="755"/>
        <end position="778"/>
    </location>
</feature>
<dbReference type="EMBL" id="RAYQ01000019">
    <property type="protein sequence ID" value="RKI89804.1"/>
    <property type="molecule type" value="Genomic_DNA"/>
</dbReference>
<accession>A0A3A9AFF6</accession>
<evidence type="ECO:0000256" key="1">
    <source>
        <dbReference type="ARBA" id="ARBA00004651"/>
    </source>
</evidence>
<evidence type="ECO:0000256" key="7">
    <source>
        <dbReference type="SAM" id="Phobius"/>
    </source>
</evidence>
<comment type="subcellular location">
    <subcellularLocation>
        <location evidence="1">Cell membrane</location>
        <topology evidence="1">Multi-pass membrane protein</topology>
    </subcellularLocation>
</comment>
<organism evidence="9 10">
    <name type="scientific">Parablautia intestinalis</name>
    <dbReference type="NCBI Taxonomy" id="2320100"/>
    <lineage>
        <taxon>Bacteria</taxon>
        <taxon>Bacillati</taxon>
        <taxon>Bacillota</taxon>
        <taxon>Clostridia</taxon>
        <taxon>Lachnospirales</taxon>
        <taxon>Lachnospiraceae</taxon>
        <taxon>Parablautia</taxon>
    </lineage>
</organism>
<dbReference type="PANTHER" id="PTHR30572:SF4">
    <property type="entry name" value="ABC TRANSPORTER PERMEASE YTRF"/>
    <property type="match status" value="1"/>
</dbReference>
<evidence type="ECO:0000256" key="4">
    <source>
        <dbReference type="ARBA" id="ARBA00022989"/>
    </source>
</evidence>
<reference evidence="9 10" key="1">
    <citation type="submission" date="2018-09" db="EMBL/GenBank/DDBJ databases">
        <title>Murine metabolic-syndrome-specific gut microbial biobank.</title>
        <authorList>
            <person name="Liu C."/>
        </authorList>
    </citation>
    <scope>NUCLEOTIDE SEQUENCE [LARGE SCALE GENOMIC DNA]</scope>
    <source>
        <strain evidence="9 10">0.1xD8-82</strain>
    </source>
</reference>
<dbReference type="GO" id="GO:0005886">
    <property type="term" value="C:plasma membrane"/>
    <property type="evidence" value="ECO:0007669"/>
    <property type="project" value="UniProtKB-SubCell"/>
</dbReference>
<feature type="domain" description="ABC3 transporter permease C-terminal" evidence="8">
    <location>
        <begin position="274"/>
        <end position="391"/>
    </location>
</feature>
<keyword evidence="5 7" id="KW-0472">Membrane</keyword>
<evidence type="ECO:0000256" key="6">
    <source>
        <dbReference type="ARBA" id="ARBA00038076"/>
    </source>
</evidence>
<protein>
    <submittedName>
        <fullName evidence="9">ABC transporter permease</fullName>
    </submittedName>
</protein>
<keyword evidence="4 7" id="KW-1133">Transmembrane helix</keyword>
<evidence type="ECO:0000313" key="10">
    <source>
        <dbReference type="Proteomes" id="UP000280696"/>
    </source>
</evidence>
<feature type="transmembrane region" description="Helical" evidence="7">
    <location>
        <begin position="439"/>
        <end position="462"/>
    </location>
</feature>
<feature type="transmembrane region" description="Helical" evidence="7">
    <location>
        <begin position="694"/>
        <end position="717"/>
    </location>
</feature>
<feature type="domain" description="ABC3 transporter permease C-terminal" evidence="8">
    <location>
        <begin position="703"/>
        <end position="811"/>
    </location>
</feature>
<dbReference type="GO" id="GO:0022857">
    <property type="term" value="F:transmembrane transporter activity"/>
    <property type="evidence" value="ECO:0007669"/>
    <property type="project" value="TreeGrafter"/>
</dbReference>
<sequence>MFYNDTRKQIKGLANKIMSGNRRRNVFVIIAIAMTTFLISAILCTGSGYLKSADKQQKMLNGTAAEIILTNPTEQQIQALQQDKNIVYMGISRQIGFIDTAAYPRINSILLRWCDTVEWERHISPTIVNINGHYPASESEIMLPTWVLDRMGIVHPTLGQTITLSFRYGYTDIHWQPLSNPKDFSFTLCGWYDDYSGNKMYDNAIAYIATDFWKNSVANEANTKSALSLTVSGDDGNKIRSYIEPLNELQEFTDLSKAGSSKNSFSPVVATIGLIVTIMFCGYLLIYNVLYISVTKDIRMYGQLKTLGTSERQMKKIVYRQVWVLSFGGILLGLILSVATVFLIVPFGIRALSGDMIMDSAISPLYSPLIFIGAGLFSFVTALISSMKPSKIASLVSPIEALRFSGVNTSKKNSSRTSRGNKVFKMAISNVFRNKKGTILVLASLFLGISLFVIVNGILAGLDASYLADEYMDDDIVIEVSQQTNLDDNILAGLQAAPDVREISYTTKLYEQWFIDADNILENYINDFCGTGTVPQEAIEQYADGNKYQTYVFGIGEQDFNKAASLISSPLAYEDFCNGAIAFLASATIVPYEGTAISGTVQLSLNGENYTLNIAPYYLPATFREDGKTLIAPNIYVSQKWLEQIGVAGKINRITLQTDSSEQALDAVNAILENYSGITITSKVEKINELKASFSGITFLGNAISVILLGIGLMNFINMMYVSVNSRSKELAVLESIGMTKKQICKMLQIEGNTYAIITAILIFTLGSAVLYGAFQVVKVQASYAIFTYPFYQIAISLAIVIIICNLVPILVYKTEDNHSIIERLRVNE</sequence>
<proteinExistence type="inferred from homology"/>
<comment type="caution">
    <text evidence="9">The sequence shown here is derived from an EMBL/GenBank/DDBJ whole genome shotgun (WGS) entry which is preliminary data.</text>
</comment>
<dbReference type="InterPro" id="IPR050250">
    <property type="entry name" value="Macrolide_Exporter_MacB"/>
</dbReference>
<evidence type="ECO:0000256" key="2">
    <source>
        <dbReference type="ARBA" id="ARBA00022475"/>
    </source>
</evidence>
<dbReference type="AlphaFoldDB" id="A0A3A9AFF6"/>
<dbReference type="RefSeq" id="WP_120471453.1">
    <property type="nucleotide sequence ID" value="NZ_RAYQ01000019.1"/>
</dbReference>
<feature type="transmembrane region" description="Helical" evidence="7">
    <location>
        <begin position="26"/>
        <end position="50"/>
    </location>
</feature>
<dbReference type="OrthoDB" id="1694171at2"/>
<evidence type="ECO:0000256" key="3">
    <source>
        <dbReference type="ARBA" id="ARBA00022692"/>
    </source>
</evidence>
<comment type="similarity">
    <text evidence="6">Belongs to the ABC-4 integral membrane protein family.</text>
</comment>
<evidence type="ECO:0000259" key="8">
    <source>
        <dbReference type="Pfam" id="PF02687"/>
    </source>
</evidence>
<gene>
    <name evidence="9" type="ORF">D7V94_16640</name>
</gene>
<keyword evidence="2" id="KW-1003">Cell membrane</keyword>
<feature type="transmembrane region" description="Helical" evidence="7">
    <location>
        <begin position="268"/>
        <end position="290"/>
    </location>
</feature>